<proteinExistence type="inferred from homology"/>
<dbReference type="EC" id="2.7.8.28" evidence="3"/>
<dbReference type="HAMAP" id="MF_01257">
    <property type="entry name" value="CofD"/>
    <property type="match status" value="1"/>
</dbReference>
<organism evidence="3 4">
    <name type="scientific">Cryobacterium tagatosivorans</name>
    <dbReference type="NCBI Taxonomy" id="1259199"/>
    <lineage>
        <taxon>Bacteria</taxon>
        <taxon>Bacillati</taxon>
        <taxon>Actinomycetota</taxon>
        <taxon>Actinomycetes</taxon>
        <taxon>Micrococcales</taxon>
        <taxon>Microbacteriaceae</taxon>
        <taxon>Cryobacterium</taxon>
    </lineage>
</organism>
<protein>
    <submittedName>
        <fullName evidence="3">2-phospho-L-lactate transferase</fullName>
        <ecNumber evidence="3">2.7.8.28</ecNumber>
    </submittedName>
</protein>
<comment type="caution">
    <text evidence="3">The sequence shown here is derived from an EMBL/GenBank/DDBJ whole genome shotgun (WGS) entry which is preliminary data.</text>
</comment>
<dbReference type="PANTHER" id="PTHR43007:SF1">
    <property type="entry name" value="2-PHOSPHO-L-LACTATE TRANSFERASE"/>
    <property type="match status" value="1"/>
</dbReference>
<dbReference type="Gene3D" id="1.10.8.240">
    <property type="entry name" value="CofD-like domain"/>
    <property type="match status" value="1"/>
</dbReference>
<keyword evidence="4" id="KW-1185">Reference proteome</keyword>
<dbReference type="NCBIfam" id="TIGR01819">
    <property type="entry name" value="F420_cofD"/>
    <property type="match status" value="1"/>
</dbReference>
<dbReference type="AlphaFoldDB" id="A0A4R8UDX2"/>
<accession>A0A4R8UDX2</accession>
<dbReference type="PANTHER" id="PTHR43007">
    <property type="entry name" value="2-PHOSPHO-L-LACTATE TRANSFERASE"/>
    <property type="match status" value="1"/>
</dbReference>
<keyword evidence="1 3" id="KW-0808">Transferase</keyword>
<evidence type="ECO:0000313" key="3">
    <source>
        <dbReference type="EMBL" id="TFB47559.1"/>
    </source>
</evidence>
<dbReference type="InterPro" id="IPR038136">
    <property type="entry name" value="CofD-like_dom_sf"/>
</dbReference>
<reference evidence="3 4" key="1">
    <citation type="submission" date="2019-03" db="EMBL/GenBank/DDBJ databases">
        <title>Genomics of glacier-inhabiting Cryobacterium strains.</title>
        <authorList>
            <person name="Liu Q."/>
            <person name="Xin Y.-H."/>
        </authorList>
    </citation>
    <scope>NUCLEOTIDE SEQUENCE [LARGE SCALE GENOMIC DNA]</scope>
    <source>
        <strain evidence="3 4">Sr47</strain>
    </source>
</reference>
<dbReference type="Gene3D" id="3.40.50.10680">
    <property type="entry name" value="CofD-like domains"/>
    <property type="match status" value="1"/>
</dbReference>
<gene>
    <name evidence="3" type="ORF">E3O23_14850</name>
</gene>
<sequence>MNKITVLAGGIGGARFTRGLLHHLAATRPEAAVTVVVNTGDDMWLDGLRICPDLDTVMYTLGGGINEEQGWGRPEESRRASAEIAAYGRGWSWFTLGDLDLATHIVRTDLMRSGSTLSEATEFLCRRWQPGARLLPMSDQPVETHVRLGADADEHRAGDLIHFEEWWVRYRAHVAVTEFVQLGLAAAVPAPGVIEAITGADLVILPPSNPVVSIGTIVAVPGLGDALRGTAARVVGVSPIIAGAAVRGMADACLSTIGVKTSAEAVGLHYGSRSNGGLLDAWLVDDTDAAAVPALAAAGIRSAAVPLWMRDVPTSAAIAAEVLTIAAATG</sequence>
<dbReference type="GO" id="GO:0043743">
    <property type="term" value="F:LPPG:FO 2-phospho-L-lactate transferase activity"/>
    <property type="evidence" value="ECO:0007669"/>
    <property type="project" value="UniProtKB-EC"/>
</dbReference>
<dbReference type="EMBL" id="SOEZ01000072">
    <property type="protein sequence ID" value="TFB47559.1"/>
    <property type="molecule type" value="Genomic_DNA"/>
</dbReference>
<name>A0A4R8UDX2_9MICO</name>
<evidence type="ECO:0000256" key="1">
    <source>
        <dbReference type="ARBA" id="ARBA00022679"/>
    </source>
</evidence>
<dbReference type="SUPFAM" id="SSF142338">
    <property type="entry name" value="CofD-like"/>
    <property type="match status" value="1"/>
</dbReference>
<dbReference type="Proteomes" id="UP000297866">
    <property type="component" value="Unassembled WGS sequence"/>
</dbReference>
<dbReference type="OrthoDB" id="7466225at2"/>
<dbReference type="RefSeq" id="WP_134492321.1">
    <property type="nucleotide sequence ID" value="NZ_SOEZ01000072.1"/>
</dbReference>
<evidence type="ECO:0000313" key="4">
    <source>
        <dbReference type="Proteomes" id="UP000297866"/>
    </source>
</evidence>
<dbReference type="GO" id="GO:0000287">
    <property type="term" value="F:magnesium ion binding"/>
    <property type="evidence" value="ECO:0007669"/>
    <property type="project" value="InterPro"/>
</dbReference>
<dbReference type="Pfam" id="PF01933">
    <property type="entry name" value="CofD"/>
    <property type="match status" value="1"/>
</dbReference>
<dbReference type="InterPro" id="IPR002882">
    <property type="entry name" value="CofD"/>
</dbReference>
<keyword evidence="2" id="KW-0460">Magnesium</keyword>
<evidence type="ECO:0000256" key="2">
    <source>
        <dbReference type="ARBA" id="ARBA00022842"/>
    </source>
</evidence>
<dbReference type="InterPro" id="IPR010115">
    <property type="entry name" value="FbiA/CofD"/>
</dbReference>